<gene>
    <name evidence="9" type="ORF">MW290_26525</name>
</gene>
<feature type="signal peptide" evidence="7">
    <location>
        <begin position="1"/>
        <end position="26"/>
    </location>
</feature>
<evidence type="ECO:0000256" key="7">
    <source>
        <dbReference type="SAM" id="SignalP"/>
    </source>
</evidence>
<evidence type="ECO:0000313" key="9">
    <source>
        <dbReference type="EMBL" id="URI09124.1"/>
    </source>
</evidence>
<dbReference type="EMBL" id="CP097636">
    <property type="protein sequence ID" value="URI09124.1"/>
    <property type="molecule type" value="Genomic_DNA"/>
</dbReference>
<feature type="domain" description="Peptidase M48" evidence="8">
    <location>
        <begin position="55"/>
        <end position="213"/>
    </location>
</feature>
<dbReference type="Pfam" id="PF01435">
    <property type="entry name" value="Peptidase_M48"/>
    <property type="match status" value="1"/>
</dbReference>
<comment type="similarity">
    <text evidence="6">Belongs to the peptidase M48 family.</text>
</comment>
<organism evidence="9 10">
    <name type="scientific">Aquincola tertiaricarbonis</name>
    <dbReference type="NCBI Taxonomy" id="391953"/>
    <lineage>
        <taxon>Bacteria</taxon>
        <taxon>Pseudomonadati</taxon>
        <taxon>Pseudomonadota</taxon>
        <taxon>Betaproteobacteria</taxon>
        <taxon>Burkholderiales</taxon>
        <taxon>Sphaerotilaceae</taxon>
        <taxon>Aquincola</taxon>
    </lineage>
</organism>
<name>A0ABY4S7Z4_AQUTE</name>
<comment type="cofactor">
    <cofactor evidence="6">
        <name>Zn(2+)</name>
        <dbReference type="ChEBI" id="CHEBI:29105"/>
    </cofactor>
    <text evidence="6">Binds 1 zinc ion per subunit.</text>
</comment>
<dbReference type="GO" id="GO:0008237">
    <property type="term" value="F:metallopeptidase activity"/>
    <property type="evidence" value="ECO:0007669"/>
    <property type="project" value="UniProtKB-KW"/>
</dbReference>
<dbReference type="Proteomes" id="UP001056201">
    <property type="component" value="Chromosome 2"/>
</dbReference>
<evidence type="ECO:0000256" key="6">
    <source>
        <dbReference type="RuleBase" id="RU003983"/>
    </source>
</evidence>
<dbReference type="RefSeq" id="WP_250197345.1">
    <property type="nucleotide sequence ID" value="NZ_CP097636.1"/>
</dbReference>
<proteinExistence type="inferred from homology"/>
<reference evidence="9" key="1">
    <citation type="submission" date="2022-05" db="EMBL/GenBank/DDBJ databases">
        <title>An RpoN-dependent PEP-CTERM gene is involved in floc formation of an Aquincola tertiaricarbonis strain.</title>
        <authorList>
            <person name="Qiu D."/>
            <person name="Xia M."/>
        </authorList>
    </citation>
    <scope>NUCLEOTIDE SEQUENCE</scope>
    <source>
        <strain evidence="9">RN12</strain>
    </source>
</reference>
<dbReference type="EC" id="3.4.24.-" evidence="9"/>
<evidence type="ECO:0000256" key="2">
    <source>
        <dbReference type="ARBA" id="ARBA00022723"/>
    </source>
</evidence>
<keyword evidence="2" id="KW-0479">Metal-binding</keyword>
<accession>A0ABY4S7Z4</accession>
<keyword evidence="7" id="KW-0732">Signal</keyword>
<dbReference type="InterPro" id="IPR001915">
    <property type="entry name" value="Peptidase_M48"/>
</dbReference>
<sequence>MPPSIKALSALLLAAFGLLSVLPASAADNILDVLDRSQSLRLAQLSPVDADDARARVLQASFQRVLAAADGLAGRAVGLQVVQGPVVAETFHGRLIVVHADLASRPEGERLFVLAHELGHVAHADWAAVGRVYQRHIPAEVLQSRTDAVAGLLGRDMSALSHEQELGADAYALQLIGRLGHGMEAAVAAFTRYGVQKDSATHPGTRKRIVALRLSAP</sequence>
<evidence type="ECO:0000256" key="3">
    <source>
        <dbReference type="ARBA" id="ARBA00022801"/>
    </source>
</evidence>
<protein>
    <submittedName>
        <fullName evidence="9">M48 family metalloprotease</fullName>
        <ecNumber evidence="9">3.4.24.-</ecNumber>
    </submittedName>
</protein>
<evidence type="ECO:0000259" key="8">
    <source>
        <dbReference type="Pfam" id="PF01435"/>
    </source>
</evidence>
<keyword evidence="5 6" id="KW-0482">Metalloprotease</keyword>
<evidence type="ECO:0000256" key="4">
    <source>
        <dbReference type="ARBA" id="ARBA00022833"/>
    </source>
</evidence>
<keyword evidence="10" id="KW-1185">Reference proteome</keyword>
<feature type="chain" id="PRO_5045306736" evidence="7">
    <location>
        <begin position="27"/>
        <end position="217"/>
    </location>
</feature>
<evidence type="ECO:0000313" key="10">
    <source>
        <dbReference type="Proteomes" id="UP001056201"/>
    </source>
</evidence>
<evidence type="ECO:0000256" key="1">
    <source>
        <dbReference type="ARBA" id="ARBA00022670"/>
    </source>
</evidence>
<keyword evidence="3 6" id="KW-0378">Hydrolase</keyword>
<evidence type="ECO:0000256" key="5">
    <source>
        <dbReference type="ARBA" id="ARBA00023049"/>
    </source>
</evidence>
<keyword evidence="1 6" id="KW-0645">Protease</keyword>
<keyword evidence="4 6" id="KW-0862">Zinc</keyword>